<sequence>MNGIWTVDDSKFSCNIEWLPDSGDEVIDYWTSKGDMRKNKSPVGYLIEISISPQDNYLLKQLHGLIRQVRPFKGPPGPWSVHKELTCLWETKMSGQEKVIFEDVRDALVSNLSVMKKNAAKVKKLSSMEAQLQNSSLPPPPPRIMDLEWDLRFFKDTGKWRLWDKKNNSVIPRSEYGDRESNSPFPPSKKLQKVSVVTCPLCKSRIKREKFEEHVRTQHPDRF</sequence>
<reference evidence="2" key="1">
    <citation type="journal article" date="2014" name="Genome Biol. Evol.">
        <title>Pangenome evidence for extensive interdomain horizontal transfer affecting lineage core and shell genes in uncultured planktonic thaumarchaeota and euryarchaeota.</title>
        <authorList>
            <person name="Deschamps P."/>
            <person name="Zivanovic Y."/>
            <person name="Moreira D."/>
            <person name="Rodriguez-Valera F."/>
            <person name="Lopez-Garcia P."/>
        </authorList>
    </citation>
    <scope>NUCLEOTIDE SEQUENCE</scope>
</reference>
<name>A0A075ICN4_9ARCH</name>
<dbReference type="EMBL" id="KF901296">
    <property type="protein sequence ID" value="AIF25654.1"/>
    <property type="molecule type" value="Genomic_DNA"/>
</dbReference>
<proteinExistence type="predicted"/>
<evidence type="ECO:0000256" key="1">
    <source>
        <dbReference type="SAM" id="MobiDB-lite"/>
    </source>
</evidence>
<dbReference type="AlphaFoldDB" id="A0A075ICN4"/>
<organism evidence="2">
    <name type="scientific">uncultured marine thaumarchaeote SAT1000_53_A12</name>
    <dbReference type="NCBI Taxonomy" id="1456422"/>
    <lineage>
        <taxon>Archaea</taxon>
        <taxon>Nitrososphaerota</taxon>
        <taxon>environmental samples</taxon>
    </lineage>
</organism>
<evidence type="ECO:0000313" key="2">
    <source>
        <dbReference type="EMBL" id="AIF25654.1"/>
    </source>
</evidence>
<protein>
    <submittedName>
        <fullName evidence="2">Uncharacterized protein</fullName>
    </submittedName>
</protein>
<accession>A0A075ICN4</accession>
<feature type="region of interest" description="Disordered" evidence="1">
    <location>
        <begin position="171"/>
        <end position="190"/>
    </location>
</feature>